<dbReference type="Proteomes" id="UP001408789">
    <property type="component" value="Unassembled WGS sequence"/>
</dbReference>
<dbReference type="SUPFAM" id="SSF57662">
    <property type="entry name" value="Ferredoxin thioredoxin reductase (FTR), catalytic beta chain"/>
    <property type="match status" value="1"/>
</dbReference>
<protein>
    <recommendedName>
        <fullName evidence="2">Small ribosomal subunit protein uS15 N-terminal domain-containing protein</fullName>
    </recommendedName>
</protein>
<name>A0AAP0D3D2_9ASTR</name>
<evidence type="ECO:0000313" key="4">
    <source>
        <dbReference type="Proteomes" id="UP001408789"/>
    </source>
</evidence>
<keyword evidence="4" id="KW-1185">Reference proteome</keyword>
<feature type="domain" description="Small ribosomal subunit protein uS15 N-terminal" evidence="2">
    <location>
        <begin position="62"/>
        <end position="84"/>
    </location>
</feature>
<keyword evidence="1" id="KW-0732">Signal</keyword>
<organism evidence="3 4">
    <name type="scientific">Deinandra increscens subsp. villosa</name>
    <dbReference type="NCBI Taxonomy" id="3103831"/>
    <lineage>
        <taxon>Eukaryota</taxon>
        <taxon>Viridiplantae</taxon>
        <taxon>Streptophyta</taxon>
        <taxon>Embryophyta</taxon>
        <taxon>Tracheophyta</taxon>
        <taxon>Spermatophyta</taxon>
        <taxon>Magnoliopsida</taxon>
        <taxon>eudicotyledons</taxon>
        <taxon>Gunneridae</taxon>
        <taxon>Pentapetalae</taxon>
        <taxon>asterids</taxon>
        <taxon>campanulids</taxon>
        <taxon>Asterales</taxon>
        <taxon>Asteraceae</taxon>
        <taxon>Asteroideae</taxon>
        <taxon>Heliantheae alliance</taxon>
        <taxon>Madieae</taxon>
        <taxon>Madiinae</taxon>
        <taxon>Deinandra</taxon>
    </lineage>
</organism>
<proteinExistence type="predicted"/>
<sequence length="206" mass="22424">MLIEAFLDLIVVGIGVGISLNSEDNDRDESSAGNHVLRRRHRWFLFQNTSDEPPLPSIYRCQRKGISASAKPYKRTPPSWLKIFAQDGLADHKDSLGALLCPCRTNCIRFFVSMTAPLIGTMALETVETNLKVTGNLMRFILAGNLIGLPAISVAFVEAQEFTCVAAADPTCDDSELPPSAAAAADPTCVLFSAYQSHPKVQMNNP</sequence>
<dbReference type="Pfam" id="PF08069">
    <property type="entry name" value="Ribosomal_S13_N"/>
    <property type="match status" value="1"/>
</dbReference>
<dbReference type="InterPro" id="IPR036644">
    <property type="entry name" value="FTR_bsu_sf"/>
</dbReference>
<accession>A0AAP0D3D2</accession>
<evidence type="ECO:0000259" key="2">
    <source>
        <dbReference type="Pfam" id="PF08069"/>
    </source>
</evidence>
<dbReference type="AlphaFoldDB" id="A0AAP0D3D2"/>
<comment type="caution">
    <text evidence="3">The sequence shown here is derived from an EMBL/GenBank/DDBJ whole genome shotgun (WGS) entry which is preliminary data.</text>
</comment>
<evidence type="ECO:0000256" key="1">
    <source>
        <dbReference type="SAM" id="SignalP"/>
    </source>
</evidence>
<evidence type="ECO:0000313" key="3">
    <source>
        <dbReference type="EMBL" id="KAK9065087.1"/>
    </source>
</evidence>
<feature type="signal peptide" evidence="1">
    <location>
        <begin position="1"/>
        <end position="17"/>
    </location>
</feature>
<dbReference type="InterPro" id="IPR012606">
    <property type="entry name" value="Ribosomal_uS15_N"/>
</dbReference>
<reference evidence="3 4" key="1">
    <citation type="submission" date="2024-04" db="EMBL/GenBank/DDBJ databases">
        <title>The reference genome of an endangered Asteraceae, Deinandra increscens subsp. villosa, native to the Central Coast of California.</title>
        <authorList>
            <person name="Guilliams M."/>
            <person name="Hasenstab-Lehman K."/>
            <person name="Meyer R."/>
            <person name="Mcevoy S."/>
        </authorList>
    </citation>
    <scope>NUCLEOTIDE SEQUENCE [LARGE SCALE GENOMIC DNA]</scope>
    <source>
        <tissue evidence="3">Leaf</tissue>
    </source>
</reference>
<dbReference type="GO" id="GO:0016730">
    <property type="term" value="F:oxidoreductase activity, acting on iron-sulfur proteins as donors"/>
    <property type="evidence" value="ECO:0007669"/>
    <property type="project" value="InterPro"/>
</dbReference>
<dbReference type="EMBL" id="JBCNJP010000017">
    <property type="protein sequence ID" value="KAK9065087.1"/>
    <property type="molecule type" value="Genomic_DNA"/>
</dbReference>
<feature type="chain" id="PRO_5043024502" description="Small ribosomal subunit protein uS15 N-terminal domain-containing protein" evidence="1">
    <location>
        <begin position="18"/>
        <end position="206"/>
    </location>
</feature>
<gene>
    <name evidence="3" type="ORF">SSX86_016470</name>
</gene>